<evidence type="ECO:0000256" key="1">
    <source>
        <dbReference type="SAM" id="Coils"/>
    </source>
</evidence>
<dbReference type="AlphaFoldDB" id="A0A316E2E7"/>
<protein>
    <submittedName>
        <fullName evidence="3">Uncharacterized protein</fullName>
    </submittedName>
</protein>
<organism evidence="3 4">
    <name type="scientific">Maribacter polysiphoniae</name>
    <dbReference type="NCBI Taxonomy" id="429344"/>
    <lineage>
        <taxon>Bacteria</taxon>
        <taxon>Pseudomonadati</taxon>
        <taxon>Bacteroidota</taxon>
        <taxon>Flavobacteriia</taxon>
        <taxon>Flavobacteriales</taxon>
        <taxon>Flavobacteriaceae</taxon>
        <taxon>Maribacter</taxon>
    </lineage>
</organism>
<accession>A0A316E2E7</accession>
<keyword evidence="1" id="KW-0175">Coiled coil</keyword>
<proteinExistence type="predicted"/>
<reference evidence="3 4" key="1">
    <citation type="submission" date="2018-05" db="EMBL/GenBank/DDBJ databases">
        <title>Genomic Encyclopedia of Archaeal and Bacterial Type Strains, Phase II (KMG-II): from individual species to whole genera.</title>
        <authorList>
            <person name="Goeker M."/>
        </authorList>
    </citation>
    <scope>NUCLEOTIDE SEQUENCE [LARGE SCALE GENOMIC DNA]</scope>
    <source>
        <strain evidence="3 4">DSM 23514</strain>
    </source>
</reference>
<keyword evidence="2" id="KW-0732">Signal</keyword>
<dbReference type="EMBL" id="QGGQ01000006">
    <property type="protein sequence ID" value="PWK22913.1"/>
    <property type="molecule type" value="Genomic_DNA"/>
</dbReference>
<evidence type="ECO:0000313" key="4">
    <source>
        <dbReference type="Proteomes" id="UP000245667"/>
    </source>
</evidence>
<comment type="caution">
    <text evidence="3">The sequence shown here is derived from an EMBL/GenBank/DDBJ whole genome shotgun (WGS) entry which is preliminary data.</text>
</comment>
<feature type="signal peptide" evidence="2">
    <location>
        <begin position="1"/>
        <end position="19"/>
    </location>
</feature>
<feature type="chain" id="PRO_5016366709" evidence="2">
    <location>
        <begin position="20"/>
        <end position="209"/>
    </location>
</feature>
<name>A0A316E2E7_9FLAO</name>
<gene>
    <name evidence="3" type="ORF">LX92_02852</name>
</gene>
<dbReference type="Proteomes" id="UP000245667">
    <property type="component" value="Unassembled WGS sequence"/>
</dbReference>
<dbReference type="PROSITE" id="PS51257">
    <property type="entry name" value="PROKAR_LIPOPROTEIN"/>
    <property type="match status" value="1"/>
</dbReference>
<evidence type="ECO:0000313" key="3">
    <source>
        <dbReference type="EMBL" id="PWK22913.1"/>
    </source>
</evidence>
<evidence type="ECO:0000256" key="2">
    <source>
        <dbReference type="SAM" id="SignalP"/>
    </source>
</evidence>
<sequence>MKKMTVLTLFLTVATLVSCSNHETTEDDLTSVNSKTSKDQADEPIYGHQFYYASAEIEINRLKLQKTKLVAEFENGNKGVMEQIENIQKEIEKLKRFNESLLYIKRPLGSKGPMPPKPCLVDDRSNCIPQQNLSPNTVIVLGEELMVANILVKNNKEESVDTSFKSIEDEYGQSALQLKTSLEGEGIMYTTLKTKVVGEITIPTPVVGL</sequence>
<feature type="coiled-coil region" evidence="1">
    <location>
        <begin position="52"/>
        <end position="97"/>
    </location>
</feature>